<dbReference type="PANTHER" id="PTHR30273:SF2">
    <property type="entry name" value="PROTEIN FECR"/>
    <property type="match status" value="1"/>
</dbReference>
<accession>A0ABT8LHY4</accession>
<keyword evidence="1" id="KW-1133">Transmembrane helix</keyword>
<keyword evidence="5" id="KW-1185">Reference proteome</keyword>
<comment type="caution">
    <text evidence="4">The sequence shown here is derived from an EMBL/GenBank/DDBJ whole genome shotgun (WGS) entry which is preliminary data.</text>
</comment>
<evidence type="ECO:0000313" key="4">
    <source>
        <dbReference type="EMBL" id="MDN5217410.1"/>
    </source>
</evidence>
<dbReference type="RefSeq" id="WP_346762747.1">
    <property type="nucleotide sequence ID" value="NZ_JAUJEB010000016.1"/>
</dbReference>
<dbReference type="Pfam" id="PF16344">
    <property type="entry name" value="FecR_C"/>
    <property type="match status" value="1"/>
</dbReference>
<keyword evidence="1" id="KW-0472">Membrane</keyword>
<gene>
    <name evidence="4" type="ORF">QQ020_35375</name>
</gene>
<dbReference type="Gene3D" id="2.60.120.1440">
    <property type="match status" value="1"/>
</dbReference>
<dbReference type="Gene3D" id="3.55.50.30">
    <property type="match status" value="1"/>
</dbReference>
<name>A0ABT8LHY4_9BACT</name>
<dbReference type="Pfam" id="PF04773">
    <property type="entry name" value="FecR"/>
    <property type="match status" value="1"/>
</dbReference>
<organism evidence="4 5">
    <name type="scientific">Agaribacillus aureus</name>
    <dbReference type="NCBI Taxonomy" id="3051825"/>
    <lineage>
        <taxon>Bacteria</taxon>
        <taxon>Pseudomonadati</taxon>
        <taxon>Bacteroidota</taxon>
        <taxon>Cytophagia</taxon>
        <taxon>Cytophagales</taxon>
        <taxon>Splendidivirgaceae</taxon>
        <taxon>Agaribacillus</taxon>
    </lineage>
</organism>
<dbReference type="InterPro" id="IPR012373">
    <property type="entry name" value="Ferrdict_sens_TM"/>
</dbReference>
<dbReference type="PIRSF" id="PIRSF018266">
    <property type="entry name" value="FecR"/>
    <property type="match status" value="1"/>
</dbReference>
<evidence type="ECO:0000256" key="1">
    <source>
        <dbReference type="SAM" id="Phobius"/>
    </source>
</evidence>
<dbReference type="EMBL" id="JAUJEB010000016">
    <property type="protein sequence ID" value="MDN5217410.1"/>
    <property type="molecule type" value="Genomic_DNA"/>
</dbReference>
<reference evidence="4" key="1">
    <citation type="submission" date="2023-06" db="EMBL/GenBank/DDBJ databases">
        <title>Genomic of Agaribacillus aureum.</title>
        <authorList>
            <person name="Wang G."/>
        </authorList>
    </citation>
    <scope>NUCLEOTIDE SEQUENCE</scope>
    <source>
        <strain evidence="4">BMA12</strain>
    </source>
</reference>
<evidence type="ECO:0000313" key="5">
    <source>
        <dbReference type="Proteomes" id="UP001172083"/>
    </source>
</evidence>
<dbReference type="InterPro" id="IPR032508">
    <property type="entry name" value="FecR_C"/>
</dbReference>
<proteinExistence type="predicted"/>
<dbReference type="Proteomes" id="UP001172083">
    <property type="component" value="Unassembled WGS sequence"/>
</dbReference>
<feature type="domain" description="Protein FecR C-terminal" evidence="3">
    <location>
        <begin position="289"/>
        <end position="356"/>
    </location>
</feature>
<sequence>MRYKNFDVDHFVNDDKFREWVLNPSPEINYFWEKWLLQNPEKEVITNQAREIVLMVGSRKKLSREKHKKKVWEKIEQTNLTFDKQNKSDDNRKVQPLYQYEGSRDSFHKSKRLRIYISIVAGVTLLIAAINLLKLNSETVTEPVANVVVKSNPSGQKSELRLPDGSMVYLNAESSLQYVEGFQGDRRELYLQGEAFFEVAKDSLHPFTVVTQNLTTTALGTSFNIQAYKNEAQIKVALVSGKVIVSDTANQSSMTLTPGEGVILKRGSQKMIRNNLDIEKTLFWKNRTIYFEDTDFQEAVDYLERWYGVSISLSNYTQRSLTCSGKFHNKSLQFVLKTLGFALNFDYEINKKKVNIMFKSN</sequence>
<feature type="transmembrane region" description="Helical" evidence="1">
    <location>
        <begin position="113"/>
        <end position="133"/>
    </location>
</feature>
<protein>
    <submittedName>
        <fullName evidence="4">FecR domain-containing protein</fullName>
    </submittedName>
</protein>
<evidence type="ECO:0000259" key="3">
    <source>
        <dbReference type="Pfam" id="PF16344"/>
    </source>
</evidence>
<dbReference type="PANTHER" id="PTHR30273">
    <property type="entry name" value="PERIPLASMIC SIGNAL SENSOR AND SIGMA FACTOR ACTIVATOR FECR-RELATED"/>
    <property type="match status" value="1"/>
</dbReference>
<dbReference type="InterPro" id="IPR006860">
    <property type="entry name" value="FecR"/>
</dbReference>
<keyword evidence="1" id="KW-0812">Transmembrane</keyword>
<evidence type="ECO:0000259" key="2">
    <source>
        <dbReference type="Pfam" id="PF04773"/>
    </source>
</evidence>
<feature type="domain" description="FecR protein" evidence="2">
    <location>
        <begin position="154"/>
        <end position="243"/>
    </location>
</feature>